<keyword evidence="2 8" id="KW-1277">Toxin-antitoxin system</keyword>
<feature type="domain" description="PIN" evidence="9">
    <location>
        <begin position="4"/>
        <end position="121"/>
    </location>
</feature>
<dbReference type="Gene3D" id="3.40.50.1010">
    <property type="entry name" value="5'-nuclease"/>
    <property type="match status" value="1"/>
</dbReference>
<keyword evidence="4 8" id="KW-0479">Metal-binding</keyword>
<evidence type="ECO:0000256" key="8">
    <source>
        <dbReference type="HAMAP-Rule" id="MF_00265"/>
    </source>
</evidence>
<evidence type="ECO:0000313" key="11">
    <source>
        <dbReference type="Proteomes" id="UP000066480"/>
    </source>
</evidence>
<comment type="similarity">
    <text evidence="7 8">Belongs to the PINc/VapC protein family.</text>
</comment>
<evidence type="ECO:0000256" key="6">
    <source>
        <dbReference type="ARBA" id="ARBA00022842"/>
    </source>
</evidence>
<dbReference type="STRING" id="571913.VV02_23395"/>
<dbReference type="EC" id="3.1.-.-" evidence="8"/>
<feature type="binding site" evidence="8">
    <location>
        <position position="6"/>
    </location>
    <ligand>
        <name>Mg(2+)</name>
        <dbReference type="ChEBI" id="CHEBI:18420"/>
    </ligand>
</feature>
<comment type="function">
    <text evidence="8">Toxic component of a toxin-antitoxin (TA) system. An RNase.</text>
</comment>
<dbReference type="InterPro" id="IPR002716">
    <property type="entry name" value="PIN_dom"/>
</dbReference>
<proteinExistence type="inferred from homology"/>
<dbReference type="GO" id="GO:0004540">
    <property type="term" value="F:RNA nuclease activity"/>
    <property type="evidence" value="ECO:0007669"/>
    <property type="project" value="InterPro"/>
</dbReference>
<keyword evidence="8" id="KW-0800">Toxin</keyword>
<dbReference type="InterPro" id="IPR022907">
    <property type="entry name" value="VapC_family"/>
</dbReference>
<comment type="cofactor">
    <cofactor evidence="1 8">
        <name>Mg(2+)</name>
        <dbReference type="ChEBI" id="CHEBI:18420"/>
    </cofactor>
</comment>
<dbReference type="SUPFAM" id="SSF88723">
    <property type="entry name" value="PIN domain-like"/>
    <property type="match status" value="1"/>
</dbReference>
<dbReference type="InterPro" id="IPR029060">
    <property type="entry name" value="PIN-like_dom_sf"/>
</dbReference>
<organism evidence="10 11">
    <name type="scientific">Luteipulveratus mongoliensis</name>
    <dbReference type="NCBI Taxonomy" id="571913"/>
    <lineage>
        <taxon>Bacteria</taxon>
        <taxon>Bacillati</taxon>
        <taxon>Actinomycetota</taxon>
        <taxon>Actinomycetes</taxon>
        <taxon>Micrococcales</taxon>
        <taxon>Dermacoccaceae</taxon>
        <taxon>Luteipulveratus</taxon>
    </lineage>
</organism>
<dbReference type="Proteomes" id="UP000066480">
    <property type="component" value="Chromosome"/>
</dbReference>
<evidence type="ECO:0000256" key="7">
    <source>
        <dbReference type="ARBA" id="ARBA00038093"/>
    </source>
</evidence>
<keyword evidence="11" id="KW-1185">Reference proteome</keyword>
<evidence type="ECO:0000256" key="1">
    <source>
        <dbReference type="ARBA" id="ARBA00001946"/>
    </source>
</evidence>
<dbReference type="OrthoDB" id="9804823at2"/>
<accession>A0A0K1JN27</accession>
<protein>
    <recommendedName>
        <fullName evidence="8">Ribonuclease VapC</fullName>
        <shortName evidence="8">RNase VapC</shortName>
        <ecNumber evidence="8">3.1.-.-</ecNumber>
    </recommendedName>
    <alternativeName>
        <fullName evidence="8">Toxin VapC</fullName>
    </alternativeName>
</protein>
<evidence type="ECO:0000259" key="9">
    <source>
        <dbReference type="Pfam" id="PF01850"/>
    </source>
</evidence>
<dbReference type="HAMAP" id="MF_00265">
    <property type="entry name" value="VapC_Nob1"/>
    <property type="match status" value="1"/>
</dbReference>
<keyword evidence="3 8" id="KW-0540">Nuclease</keyword>
<keyword evidence="5 8" id="KW-0378">Hydrolase</keyword>
<dbReference type="GO" id="GO:0090729">
    <property type="term" value="F:toxin activity"/>
    <property type="evidence" value="ECO:0007669"/>
    <property type="project" value="UniProtKB-KW"/>
</dbReference>
<dbReference type="PANTHER" id="PTHR33653:SF1">
    <property type="entry name" value="RIBONUCLEASE VAPC2"/>
    <property type="match status" value="1"/>
</dbReference>
<evidence type="ECO:0000256" key="4">
    <source>
        <dbReference type="ARBA" id="ARBA00022723"/>
    </source>
</evidence>
<dbReference type="CDD" id="cd18746">
    <property type="entry name" value="PIN_VapC4-5_FitB-like"/>
    <property type="match status" value="1"/>
</dbReference>
<evidence type="ECO:0000256" key="5">
    <source>
        <dbReference type="ARBA" id="ARBA00022801"/>
    </source>
</evidence>
<dbReference type="GO" id="GO:0016787">
    <property type="term" value="F:hydrolase activity"/>
    <property type="evidence" value="ECO:0007669"/>
    <property type="project" value="UniProtKB-KW"/>
</dbReference>
<name>A0A0K1JN27_9MICO</name>
<dbReference type="AlphaFoldDB" id="A0A0K1JN27"/>
<dbReference type="RefSeq" id="WP_052595542.1">
    <property type="nucleotide sequence ID" value="NZ_CP011112.1"/>
</dbReference>
<evidence type="ECO:0000313" key="10">
    <source>
        <dbReference type="EMBL" id="AKU18119.1"/>
    </source>
</evidence>
<dbReference type="EMBL" id="CP011112">
    <property type="protein sequence ID" value="AKU18119.1"/>
    <property type="molecule type" value="Genomic_DNA"/>
</dbReference>
<gene>
    <name evidence="8" type="primary">vapC</name>
    <name evidence="10" type="ORF">VV02_23395</name>
</gene>
<dbReference type="Pfam" id="PF01850">
    <property type="entry name" value="PIN"/>
    <property type="match status" value="1"/>
</dbReference>
<dbReference type="PANTHER" id="PTHR33653">
    <property type="entry name" value="RIBONUCLEASE VAPC2"/>
    <property type="match status" value="1"/>
</dbReference>
<dbReference type="GO" id="GO:0000287">
    <property type="term" value="F:magnesium ion binding"/>
    <property type="evidence" value="ECO:0007669"/>
    <property type="project" value="UniProtKB-UniRule"/>
</dbReference>
<keyword evidence="6 8" id="KW-0460">Magnesium</keyword>
<dbReference type="InterPro" id="IPR050556">
    <property type="entry name" value="Type_II_TA_system_RNase"/>
</dbReference>
<dbReference type="KEGG" id="lmoi:VV02_23395"/>
<sequence>MTFLLDTNVLSELRRRYPDVGVVQWFGDIASEEMWISVISLGEIRDGIERLRRRDVVQAARLERWFRVLRTEYADRAIPISAEIADEWGRRMNAVQTIPVADGLIAATAVVSGLTLVTRNAADMEHTGAQVLNPFSGMSG</sequence>
<feature type="binding site" evidence="8">
    <location>
        <position position="102"/>
    </location>
    <ligand>
        <name>Mg(2+)</name>
        <dbReference type="ChEBI" id="CHEBI:18420"/>
    </ligand>
</feature>
<evidence type="ECO:0000256" key="2">
    <source>
        <dbReference type="ARBA" id="ARBA00022649"/>
    </source>
</evidence>
<evidence type="ECO:0000256" key="3">
    <source>
        <dbReference type="ARBA" id="ARBA00022722"/>
    </source>
</evidence>
<reference evidence="10 11" key="1">
    <citation type="submission" date="2015-03" db="EMBL/GenBank/DDBJ databases">
        <title>Luteipulveratus halotolerans sp. nov., a novel actinobacterium (Dermacoccaceae) from Sarawak, Malaysia.</title>
        <authorList>
            <person name="Juboi H."/>
            <person name="Basik A."/>
            <person name="Shamsul S.S."/>
            <person name="Arnold P."/>
            <person name="Schmitt E.K."/>
            <person name="Sanglier J.-J."/>
            <person name="Yeo T."/>
        </authorList>
    </citation>
    <scope>NUCLEOTIDE SEQUENCE [LARGE SCALE GENOMIC DNA]</scope>
    <source>
        <strain evidence="10 11">MN07-A0370</strain>
    </source>
</reference>